<gene>
    <name evidence="1" type="ORF">CLV67_104139</name>
</gene>
<dbReference type="AlphaFoldDB" id="A0A2T0KGQ3"/>
<dbReference type="Proteomes" id="UP000239415">
    <property type="component" value="Unassembled WGS sequence"/>
</dbReference>
<evidence type="ECO:0000313" key="2">
    <source>
        <dbReference type="Proteomes" id="UP000239415"/>
    </source>
</evidence>
<name>A0A2T0KGQ3_9ACTN</name>
<reference evidence="1 2" key="1">
    <citation type="submission" date="2018-03" db="EMBL/GenBank/DDBJ databases">
        <title>Genomic Encyclopedia of Archaeal and Bacterial Type Strains, Phase II (KMG-II): from individual species to whole genera.</title>
        <authorList>
            <person name="Goeker M."/>
        </authorList>
    </citation>
    <scope>NUCLEOTIDE SEQUENCE [LARGE SCALE GENOMIC DNA]</scope>
    <source>
        <strain evidence="1 2">DSM 43146</strain>
    </source>
</reference>
<keyword evidence="2" id="KW-1185">Reference proteome</keyword>
<evidence type="ECO:0008006" key="3">
    <source>
        <dbReference type="Google" id="ProtNLM"/>
    </source>
</evidence>
<accession>A0A2T0KGQ3</accession>
<dbReference type="Gene3D" id="2.30.320.10">
    <property type="entry name" value="YwqG-like"/>
    <property type="match status" value="1"/>
</dbReference>
<evidence type="ECO:0000313" key="1">
    <source>
        <dbReference type="EMBL" id="PRX22612.1"/>
    </source>
</evidence>
<dbReference type="RefSeq" id="WP_203736888.1">
    <property type="nucleotide sequence ID" value="NZ_BOMO01000020.1"/>
</dbReference>
<comment type="caution">
    <text evidence="1">The sequence shown here is derived from an EMBL/GenBank/DDBJ whole genome shotgun (WGS) entry which is preliminary data.</text>
</comment>
<proteinExistence type="predicted"/>
<dbReference type="EMBL" id="PVMZ01000004">
    <property type="protein sequence ID" value="PRX22612.1"/>
    <property type="molecule type" value="Genomic_DNA"/>
</dbReference>
<protein>
    <recommendedName>
        <fullName evidence="3">DUF1963 domain-containing protein</fullName>
    </recommendedName>
</protein>
<sequence>MLREPVPMVPVLQLRRDDVPDFAGPDDCDLLQLLWCPLDHPDDDYNPRVRVYWRRSDDIGDPLADAPEPAVVADRYLPRPCVLHPERVVEYRYRGLLPDDLQARIEEWEEQTGADYFFDHSLAPGWKVGGFPDWSVSDPRDVDCAECGAAMVLLLTVASGEWANEGVSWRPVEDPADAAFDPTEVVIGRAWDLHVFRCPVSFDHPVAAASQ</sequence>
<organism evidence="1 2">
    <name type="scientific">Actinoplanes italicus</name>
    <dbReference type="NCBI Taxonomy" id="113567"/>
    <lineage>
        <taxon>Bacteria</taxon>
        <taxon>Bacillati</taxon>
        <taxon>Actinomycetota</taxon>
        <taxon>Actinomycetes</taxon>
        <taxon>Micromonosporales</taxon>
        <taxon>Micromonosporaceae</taxon>
        <taxon>Actinoplanes</taxon>
    </lineage>
</organism>